<sequence length="133" mass="13150">MALAVVGKGSPGLHDVNLFSHGAARNYALAQPVVSSGDFGSVRLHIEASANASGPAEVLFEAPTAAELLGAAAADARGTGGRAAALPAGRRGALWLLASVAMAGLLAATRAGAACGRGARRDYRGVAAFDRAV</sequence>
<reference evidence="2" key="1">
    <citation type="submission" date="2023-10" db="EMBL/GenBank/DDBJ databases">
        <authorList>
            <person name="Chen Y."/>
            <person name="Shah S."/>
            <person name="Dougan E. K."/>
            <person name="Thang M."/>
            <person name="Chan C."/>
        </authorList>
    </citation>
    <scope>NUCLEOTIDE SEQUENCE [LARGE SCALE GENOMIC DNA]</scope>
</reference>
<keyword evidence="1" id="KW-0812">Transmembrane</keyword>
<protein>
    <submittedName>
        <fullName evidence="2">Uncharacterized protein</fullName>
    </submittedName>
</protein>
<accession>A0ABN9R241</accession>
<feature type="transmembrane region" description="Helical" evidence="1">
    <location>
        <begin position="93"/>
        <end position="113"/>
    </location>
</feature>
<keyword evidence="1" id="KW-0472">Membrane</keyword>
<gene>
    <name evidence="2" type="ORF">PCOR1329_LOCUS16343</name>
</gene>
<evidence type="ECO:0000313" key="2">
    <source>
        <dbReference type="EMBL" id="CAK0811882.1"/>
    </source>
</evidence>
<keyword evidence="3" id="KW-1185">Reference proteome</keyword>
<evidence type="ECO:0000256" key="1">
    <source>
        <dbReference type="SAM" id="Phobius"/>
    </source>
</evidence>
<proteinExistence type="predicted"/>
<keyword evidence="1" id="KW-1133">Transmembrane helix</keyword>
<dbReference type="Proteomes" id="UP001189429">
    <property type="component" value="Unassembled WGS sequence"/>
</dbReference>
<organism evidence="2 3">
    <name type="scientific">Prorocentrum cordatum</name>
    <dbReference type="NCBI Taxonomy" id="2364126"/>
    <lineage>
        <taxon>Eukaryota</taxon>
        <taxon>Sar</taxon>
        <taxon>Alveolata</taxon>
        <taxon>Dinophyceae</taxon>
        <taxon>Prorocentrales</taxon>
        <taxon>Prorocentraceae</taxon>
        <taxon>Prorocentrum</taxon>
    </lineage>
</organism>
<evidence type="ECO:0000313" key="3">
    <source>
        <dbReference type="Proteomes" id="UP001189429"/>
    </source>
</evidence>
<dbReference type="EMBL" id="CAUYUJ010005002">
    <property type="protein sequence ID" value="CAK0811882.1"/>
    <property type="molecule type" value="Genomic_DNA"/>
</dbReference>
<comment type="caution">
    <text evidence="2">The sequence shown here is derived from an EMBL/GenBank/DDBJ whole genome shotgun (WGS) entry which is preliminary data.</text>
</comment>
<name>A0ABN9R241_9DINO</name>